<gene>
    <name evidence="11" type="ordered locus">Amet_3532</name>
</gene>
<keyword evidence="4" id="KW-0997">Cell inner membrane</keyword>
<dbReference type="PANTHER" id="PTHR35011">
    <property type="entry name" value="2,3-DIKETO-L-GULONATE TRAP TRANSPORTER SMALL PERMEASE PROTEIN YIAM"/>
    <property type="match status" value="1"/>
</dbReference>
<evidence type="ECO:0000256" key="8">
    <source>
        <dbReference type="ARBA" id="ARBA00038436"/>
    </source>
</evidence>
<keyword evidence="12" id="KW-1185">Reference proteome</keyword>
<dbReference type="KEGG" id="amt:Amet_3532"/>
<evidence type="ECO:0000256" key="6">
    <source>
        <dbReference type="ARBA" id="ARBA00022989"/>
    </source>
</evidence>
<feature type="domain" description="Tripartite ATP-independent periplasmic transporters DctQ component" evidence="10">
    <location>
        <begin position="29"/>
        <end position="156"/>
    </location>
</feature>
<dbReference type="GO" id="GO:0015740">
    <property type="term" value="P:C4-dicarboxylate transport"/>
    <property type="evidence" value="ECO:0007669"/>
    <property type="project" value="TreeGrafter"/>
</dbReference>
<protein>
    <submittedName>
        <fullName evidence="11">Tripartite ATP-independent periplasmic transporter, DctQ component</fullName>
    </submittedName>
</protein>
<accession>A6TTZ0</accession>
<name>A6TTZ0_ALKMQ</name>
<dbReference type="Proteomes" id="UP000001572">
    <property type="component" value="Chromosome"/>
</dbReference>
<dbReference type="OrthoDB" id="45144at2"/>
<keyword evidence="7 9" id="KW-0472">Membrane</keyword>
<dbReference type="STRING" id="293826.Amet_3532"/>
<keyword evidence="2" id="KW-0813">Transport</keyword>
<dbReference type="PANTHER" id="PTHR35011:SF2">
    <property type="entry name" value="2,3-DIKETO-L-GULONATE TRAP TRANSPORTER SMALL PERMEASE PROTEIN YIAM"/>
    <property type="match status" value="1"/>
</dbReference>
<dbReference type="GO" id="GO:0022857">
    <property type="term" value="F:transmembrane transporter activity"/>
    <property type="evidence" value="ECO:0007669"/>
    <property type="project" value="TreeGrafter"/>
</dbReference>
<feature type="transmembrane region" description="Helical" evidence="9">
    <location>
        <begin position="21"/>
        <end position="46"/>
    </location>
</feature>
<dbReference type="InterPro" id="IPR055348">
    <property type="entry name" value="DctQ"/>
</dbReference>
<feature type="transmembrane region" description="Helical" evidence="9">
    <location>
        <begin position="52"/>
        <end position="70"/>
    </location>
</feature>
<dbReference type="Pfam" id="PF04290">
    <property type="entry name" value="DctQ"/>
    <property type="match status" value="1"/>
</dbReference>
<evidence type="ECO:0000256" key="3">
    <source>
        <dbReference type="ARBA" id="ARBA00022475"/>
    </source>
</evidence>
<feature type="transmembrane region" description="Helical" evidence="9">
    <location>
        <begin position="91"/>
        <end position="112"/>
    </location>
</feature>
<keyword evidence="6 9" id="KW-1133">Transmembrane helix</keyword>
<dbReference type="EMBL" id="CP000724">
    <property type="protein sequence ID" value="ABR49658.1"/>
    <property type="molecule type" value="Genomic_DNA"/>
</dbReference>
<proteinExistence type="inferred from homology"/>
<evidence type="ECO:0000256" key="7">
    <source>
        <dbReference type="ARBA" id="ARBA00023136"/>
    </source>
</evidence>
<evidence type="ECO:0000256" key="5">
    <source>
        <dbReference type="ARBA" id="ARBA00022692"/>
    </source>
</evidence>
<dbReference type="InterPro" id="IPR007387">
    <property type="entry name" value="TRAP_DctQ"/>
</dbReference>
<evidence type="ECO:0000256" key="4">
    <source>
        <dbReference type="ARBA" id="ARBA00022519"/>
    </source>
</evidence>
<comment type="similarity">
    <text evidence="8">Belongs to the TRAP transporter small permease family.</text>
</comment>
<evidence type="ECO:0000259" key="10">
    <source>
        <dbReference type="Pfam" id="PF04290"/>
    </source>
</evidence>
<evidence type="ECO:0000256" key="9">
    <source>
        <dbReference type="SAM" id="Phobius"/>
    </source>
</evidence>
<comment type="subcellular location">
    <subcellularLocation>
        <location evidence="1">Cell inner membrane</location>
        <topology evidence="1">Multi-pass membrane protein</topology>
    </subcellularLocation>
</comment>
<sequence length="164" mass="18773">MKLLELPNKASNMLDWAIVRLVFLGIVGMIAAITLQIISRVFFSAVVWTEELARYLLVWSSFLGATLAYKRKMHIAVTFGVERLPKMMQRVIVLFSILLSMLFFAVCTYYGFQLMNMQIYQVSPALGLPMKYVYLGIPLSFFVMFIHGIVMILDMFVDAKGVHE</sequence>
<dbReference type="RefSeq" id="WP_012064621.1">
    <property type="nucleotide sequence ID" value="NC_009633.1"/>
</dbReference>
<organism evidence="11 12">
    <name type="scientific">Alkaliphilus metalliredigens (strain QYMF)</name>
    <dbReference type="NCBI Taxonomy" id="293826"/>
    <lineage>
        <taxon>Bacteria</taxon>
        <taxon>Bacillati</taxon>
        <taxon>Bacillota</taxon>
        <taxon>Clostridia</taxon>
        <taxon>Peptostreptococcales</taxon>
        <taxon>Natronincolaceae</taxon>
        <taxon>Alkaliphilus</taxon>
    </lineage>
</organism>
<dbReference type="AlphaFoldDB" id="A6TTZ0"/>
<dbReference type="HOGENOM" id="CLU_086356_9_4_9"/>
<reference evidence="12" key="1">
    <citation type="journal article" date="2016" name="Genome Announc.">
        <title>Complete genome sequence of Alkaliphilus metalliredigens strain QYMF, an alkaliphilic and metal-reducing bacterium isolated from borax-contaminated leachate ponds.</title>
        <authorList>
            <person name="Hwang C."/>
            <person name="Copeland A."/>
            <person name="Lucas S."/>
            <person name="Lapidus A."/>
            <person name="Barry K."/>
            <person name="Detter J.C."/>
            <person name="Glavina Del Rio T."/>
            <person name="Hammon N."/>
            <person name="Israni S."/>
            <person name="Dalin E."/>
            <person name="Tice H."/>
            <person name="Pitluck S."/>
            <person name="Chertkov O."/>
            <person name="Brettin T."/>
            <person name="Bruce D."/>
            <person name="Han C."/>
            <person name="Schmutz J."/>
            <person name="Larimer F."/>
            <person name="Land M.L."/>
            <person name="Hauser L."/>
            <person name="Kyrpides N."/>
            <person name="Mikhailova N."/>
            <person name="Ye Q."/>
            <person name="Zhou J."/>
            <person name="Richardson P."/>
            <person name="Fields M.W."/>
        </authorList>
    </citation>
    <scope>NUCLEOTIDE SEQUENCE [LARGE SCALE GENOMIC DNA]</scope>
    <source>
        <strain evidence="12">QYMF</strain>
    </source>
</reference>
<feature type="transmembrane region" description="Helical" evidence="9">
    <location>
        <begin position="132"/>
        <end position="157"/>
    </location>
</feature>
<dbReference type="eggNOG" id="COG3090">
    <property type="taxonomic scope" value="Bacteria"/>
</dbReference>
<dbReference type="GO" id="GO:0005886">
    <property type="term" value="C:plasma membrane"/>
    <property type="evidence" value="ECO:0007669"/>
    <property type="project" value="UniProtKB-SubCell"/>
</dbReference>
<evidence type="ECO:0000256" key="2">
    <source>
        <dbReference type="ARBA" id="ARBA00022448"/>
    </source>
</evidence>
<evidence type="ECO:0000313" key="12">
    <source>
        <dbReference type="Proteomes" id="UP000001572"/>
    </source>
</evidence>
<keyword evidence="5 9" id="KW-0812">Transmembrane</keyword>
<keyword evidence="3" id="KW-1003">Cell membrane</keyword>
<evidence type="ECO:0000256" key="1">
    <source>
        <dbReference type="ARBA" id="ARBA00004429"/>
    </source>
</evidence>
<evidence type="ECO:0000313" key="11">
    <source>
        <dbReference type="EMBL" id="ABR49658.1"/>
    </source>
</evidence>